<name>A0AAV4FM86_9GAST</name>
<proteinExistence type="predicted"/>
<dbReference type="EMBL" id="BMAT01007929">
    <property type="protein sequence ID" value="GFR74339.1"/>
    <property type="molecule type" value="Genomic_DNA"/>
</dbReference>
<protein>
    <recommendedName>
        <fullName evidence="3">Reverse transcriptase domain-containing protein</fullName>
    </recommendedName>
</protein>
<comment type="caution">
    <text evidence="1">The sequence shown here is derived from an EMBL/GenBank/DDBJ whole genome shotgun (WGS) entry which is preliminary data.</text>
</comment>
<dbReference type="Proteomes" id="UP000762676">
    <property type="component" value="Unassembled WGS sequence"/>
</dbReference>
<keyword evidence="2" id="KW-1185">Reference proteome</keyword>
<accession>A0AAV4FM86</accession>
<evidence type="ECO:0000313" key="1">
    <source>
        <dbReference type="EMBL" id="GFR74339.1"/>
    </source>
</evidence>
<evidence type="ECO:0000313" key="2">
    <source>
        <dbReference type="Proteomes" id="UP000762676"/>
    </source>
</evidence>
<reference evidence="1 2" key="1">
    <citation type="journal article" date="2021" name="Elife">
        <title>Chloroplast acquisition without the gene transfer in kleptoplastic sea slugs, Plakobranchus ocellatus.</title>
        <authorList>
            <person name="Maeda T."/>
            <person name="Takahashi S."/>
            <person name="Yoshida T."/>
            <person name="Shimamura S."/>
            <person name="Takaki Y."/>
            <person name="Nagai Y."/>
            <person name="Toyoda A."/>
            <person name="Suzuki Y."/>
            <person name="Arimoto A."/>
            <person name="Ishii H."/>
            <person name="Satoh N."/>
            <person name="Nishiyama T."/>
            <person name="Hasebe M."/>
            <person name="Maruyama T."/>
            <person name="Minagawa J."/>
            <person name="Obokata J."/>
            <person name="Shigenobu S."/>
        </authorList>
    </citation>
    <scope>NUCLEOTIDE SEQUENCE [LARGE SCALE GENOMIC DNA]</scope>
</reference>
<gene>
    <name evidence="1" type="ORF">ElyMa_003889200</name>
</gene>
<dbReference type="AlphaFoldDB" id="A0AAV4FM86"/>
<sequence>MEIIYTKTRTTVRIPDGNTDEFDILAGVRQGDTLRPFLFIIVLVFTMRQELGELEVNIGLKKTLKKPRRTQALTLTDLDFTVGLLSILQPN</sequence>
<organism evidence="1 2">
    <name type="scientific">Elysia marginata</name>
    <dbReference type="NCBI Taxonomy" id="1093978"/>
    <lineage>
        <taxon>Eukaryota</taxon>
        <taxon>Metazoa</taxon>
        <taxon>Spiralia</taxon>
        <taxon>Lophotrochozoa</taxon>
        <taxon>Mollusca</taxon>
        <taxon>Gastropoda</taxon>
        <taxon>Heterobranchia</taxon>
        <taxon>Euthyneura</taxon>
        <taxon>Panpulmonata</taxon>
        <taxon>Sacoglossa</taxon>
        <taxon>Placobranchoidea</taxon>
        <taxon>Plakobranchidae</taxon>
        <taxon>Elysia</taxon>
    </lineage>
</organism>
<evidence type="ECO:0008006" key="3">
    <source>
        <dbReference type="Google" id="ProtNLM"/>
    </source>
</evidence>